<dbReference type="Proteomes" id="UP001229081">
    <property type="component" value="Unassembled WGS sequence"/>
</dbReference>
<evidence type="ECO:0000313" key="3">
    <source>
        <dbReference type="EMBL" id="MDP7737851.1"/>
    </source>
</evidence>
<dbReference type="AlphaFoldDB" id="A0AAJ1W4N5"/>
<gene>
    <name evidence="2" type="ORF">MPRG_57020</name>
    <name evidence="3" type="ORF">QXL92_24195</name>
</gene>
<organism evidence="3 5">
    <name type="scientific">Mycobacterium paragordonae</name>
    <dbReference type="NCBI Taxonomy" id="1389713"/>
    <lineage>
        <taxon>Bacteria</taxon>
        <taxon>Bacillati</taxon>
        <taxon>Actinomycetota</taxon>
        <taxon>Actinomycetes</taxon>
        <taxon>Mycobacteriales</taxon>
        <taxon>Mycobacteriaceae</taxon>
        <taxon>Mycobacterium</taxon>
    </lineage>
</organism>
<keyword evidence="4" id="KW-1185">Reference proteome</keyword>
<evidence type="ECO:0000313" key="4">
    <source>
        <dbReference type="Proteomes" id="UP000465240"/>
    </source>
</evidence>
<feature type="compositionally biased region" description="Basic and acidic residues" evidence="1">
    <location>
        <begin position="16"/>
        <end position="37"/>
    </location>
</feature>
<accession>A0AAJ1W4N5</accession>
<reference evidence="2 4" key="1">
    <citation type="journal article" date="2019" name="Emerg. Microbes Infect.">
        <title>Comprehensive subspecies identification of 175 nontuberculous mycobacteria species based on 7547 genomic profiles.</title>
        <authorList>
            <person name="Matsumoto Y."/>
            <person name="Kinjo T."/>
            <person name="Motooka D."/>
            <person name="Nabeya D."/>
            <person name="Jung N."/>
            <person name="Uechi K."/>
            <person name="Horii T."/>
            <person name="Iida T."/>
            <person name="Fujita J."/>
            <person name="Nakamura S."/>
        </authorList>
    </citation>
    <scope>NUCLEOTIDE SEQUENCE [LARGE SCALE GENOMIC DNA]</scope>
    <source>
        <strain evidence="2 4">JCM 18565</strain>
    </source>
</reference>
<protein>
    <submittedName>
        <fullName evidence="3">Uncharacterized protein</fullName>
    </submittedName>
</protein>
<dbReference type="Proteomes" id="UP000465240">
    <property type="component" value="Unassembled WGS sequence"/>
</dbReference>
<reference evidence="2" key="2">
    <citation type="submission" date="2020-02" db="EMBL/GenBank/DDBJ databases">
        <authorList>
            <person name="Matsumoto Y."/>
            <person name="Kinjo T."/>
            <person name="Motooka D."/>
            <person name="Nabeya D."/>
            <person name="Jung N."/>
            <person name="Uechi K."/>
            <person name="Horii T."/>
            <person name="Iida T."/>
            <person name="Fujita J."/>
            <person name="Nakamura S."/>
        </authorList>
    </citation>
    <scope>NUCLEOTIDE SEQUENCE</scope>
    <source>
        <strain evidence="2">JCM 18565</strain>
    </source>
</reference>
<feature type="region of interest" description="Disordered" evidence="1">
    <location>
        <begin position="1"/>
        <end position="57"/>
    </location>
</feature>
<evidence type="ECO:0000256" key="1">
    <source>
        <dbReference type="SAM" id="MobiDB-lite"/>
    </source>
</evidence>
<evidence type="ECO:0000313" key="5">
    <source>
        <dbReference type="Proteomes" id="UP001229081"/>
    </source>
</evidence>
<proteinExistence type="predicted"/>
<dbReference type="EMBL" id="JAUFSA010000001">
    <property type="protein sequence ID" value="MDP7737851.1"/>
    <property type="molecule type" value="Genomic_DNA"/>
</dbReference>
<comment type="caution">
    <text evidence="3">The sequence shown here is derived from an EMBL/GenBank/DDBJ whole genome shotgun (WGS) entry which is preliminary data.</text>
</comment>
<reference evidence="3" key="3">
    <citation type="submission" date="2023-06" db="EMBL/GenBank/DDBJ databases">
        <title>Identification of two novel mycobacterium reveal diversities and complexities of Mycobacterium gordonae clade.</title>
        <authorList>
            <person name="Matsumoto Y."/>
            <person name="Nakamura S."/>
            <person name="Motooka D."/>
            <person name="Fukushima K."/>
        </authorList>
    </citation>
    <scope>NUCLEOTIDE SEQUENCE</scope>
    <source>
        <strain evidence="3">TY812</strain>
    </source>
</reference>
<dbReference type="RefSeq" id="WP_162951365.1">
    <property type="nucleotide sequence ID" value="NZ_BLKX01000001.1"/>
</dbReference>
<name>A0AAJ1W4N5_9MYCO</name>
<sequence length="57" mass="6313">MDPQQQDENAPAPVPEDARETTPAQRAEEDRLEHQDGDPDAPAARQSNDEIADESTR</sequence>
<dbReference type="EMBL" id="BLKX01000001">
    <property type="protein sequence ID" value="GFG82426.1"/>
    <property type="molecule type" value="Genomic_DNA"/>
</dbReference>
<evidence type="ECO:0000313" key="2">
    <source>
        <dbReference type="EMBL" id="GFG82426.1"/>
    </source>
</evidence>